<accession>A0A4R1GHM2</accession>
<dbReference type="Gene3D" id="3.40.980.10">
    <property type="entry name" value="MoaB/Mog-like domain"/>
    <property type="match status" value="1"/>
</dbReference>
<evidence type="ECO:0000256" key="1">
    <source>
        <dbReference type="RuleBase" id="RU365090"/>
    </source>
</evidence>
<dbReference type="EC" id="2.10.1.1" evidence="1"/>
<dbReference type="Proteomes" id="UP000295777">
    <property type="component" value="Unassembled WGS sequence"/>
</dbReference>
<name>A0A4R1GHM2_9BACT</name>
<dbReference type="AlphaFoldDB" id="A0A4R1GHM2"/>
<keyword evidence="4" id="KW-1185">Reference proteome</keyword>
<gene>
    <name evidence="3" type="ORF">CLV27_0036</name>
</gene>
<keyword evidence="1" id="KW-0460">Magnesium</keyword>
<dbReference type="PANTHER" id="PTHR10192">
    <property type="entry name" value="MOLYBDOPTERIN BIOSYNTHESIS PROTEIN"/>
    <property type="match status" value="1"/>
</dbReference>
<evidence type="ECO:0000313" key="3">
    <source>
        <dbReference type="EMBL" id="TCK06235.1"/>
    </source>
</evidence>
<reference evidence="3 4" key="1">
    <citation type="submission" date="2019-03" db="EMBL/GenBank/DDBJ databases">
        <title>Genomic Encyclopedia of Archaeal and Bacterial Type Strains, Phase II (KMG-II): from individual species to whole genera.</title>
        <authorList>
            <person name="Goeker M."/>
        </authorList>
    </citation>
    <scope>NUCLEOTIDE SEQUENCE [LARGE SCALE GENOMIC DNA]</scope>
    <source>
        <strain evidence="3 4">DSM 24425</strain>
    </source>
</reference>
<comment type="pathway">
    <text evidence="1">Cofactor biosynthesis; molybdopterin biosynthesis.</text>
</comment>
<dbReference type="SUPFAM" id="SSF53218">
    <property type="entry name" value="Molybdenum cofactor biosynthesis proteins"/>
    <property type="match status" value="1"/>
</dbReference>
<comment type="catalytic activity">
    <reaction evidence="1">
        <text>adenylyl-molybdopterin + molybdate = Mo-molybdopterin + AMP + H(+)</text>
        <dbReference type="Rhea" id="RHEA:35047"/>
        <dbReference type="ChEBI" id="CHEBI:15378"/>
        <dbReference type="ChEBI" id="CHEBI:36264"/>
        <dbReference type="ChEBI" id="CHEBI:62727"/>
        <dbReference type="ChEBI" id="CHEBI:71302"/>
        <dbReference type="ChEBI" id="CHEBI:456215"/>
    </reaction>
</comment>
<comment type="caution">
    <text evidence="3">The sequence shown here is derived from an EMBL/GenBank/DDBJ whole genome shotgun (WGS) entry which is preliminary data.</text>
</comment>
<dbReference type="GO" id="GO:0006777">
    <property type="term" value="P:Mo-molybdopterin cofactor biosynthetic process"/>
    <property type="evidence" value="ECO:0007669"/>
    <property type="project" value="UniProtKB-UniRule"/>
</dbReference>
<comment type="function">
    <text evidence="1">Catalyzes the insertion of molybdate into adenylated molybdopterin with the concomitant release of AMP.</text>
</comment>
<keyword evidence="1" id="KW-0501">Molybdenum cofactor biosynthesis</keyword>
<proteinExistence type="inferred from homology"/>
<dbReference type="InterPro" id="IPR038987">
    <property type="entry name" value="MoeA-like"/>
</dbReference>
<organism evidence="3 4">
    <name type="scientific">Phorcysia thermohydrogeniphila</name>
    <dbReference type="NCBI Taxonomy" id="936138"/>
    <lineage>
        <taxon>Bacteria</taxon>
        <taxon>Pseudomonadati</taxon>
        <taxon>Aquificota</taxon>
        <taxon>Aquificia</taxon>
        <taxon>Desulfurobacteriales</taxon>
        <taxon>Desulfurobacteriaceae</taxon>
        <taxon>Phorcysia</taxon>
    </lineage>
</organism>
<dbReference type="OrthoDB" id="9767940at2"/>
<dbReference type="GO" id="GO:0046872">
    <property type="term" value="F:metal ion binding"/>
    <property type="evidence" value="ECO:0007669"/>
    <property type="project" value="UniProtKB-UniRule"/>
</dbReference>
<evidence type="ECO:0000313" key="4">
    <source>
        <dbReference type="Proteomes" id="UP000295777"/>
    </source>
</evidence>
<dbReference type="CDD" id="cd03522">
    <property type="entry name" value="MoeA_like"/>
    <property type="match status" value="1"/>
</dbReference>
<sequence length="340" mass="38116">MKKKVKVEDAVGMVLVHDITEVDLDRNFKGRVFKKGHIIRPEDVEKLKRLGKDYIYVLELSEDEIHENDAAVMLAEAIMGENTYRDEEPVEGKINIYSSVFGVVKIDVERLLKINMIGEPSCPTIHNNMYVKPGDKIAAVRIISLVAPKKQIEEAVEIARGGIIRVVPFKEKTAGIIITGNEVYYGRIKDKFYERLKPKLEFFKCSVKEKVILPDDKELIKQKILEFADKYDVVVLTGGTSVDPDDVTYLAVKEAGTQNFIRGNPIQPGNMLSMGWLNGKPIIAVPAAALFFKATSFDIWLPRLLIGDVITREEVAMKSHGGLCHSCPVCVFPICPFGRP</sequence>
<dbReference type="GO" id="GO:0061599">
    <property type="term" value="F:molybdopterin molybdotransferase activity"/>
    <property type="evidence" value="ECO:0007669"/>
    <property type="project" value="UniProtKB-UniRule"/>
</dbReference>
<dbReference type="PANTHER" id="PTHR10192:SF28">
    <property type="entry name" value="MOLYBDOPTERIN MOLYBDENUMTRANSFERASE"/>
    <property type="match status" value="1"/>
</dbReference>
<feature type="domain" description="MoaB/Mog" evidence="2">
    <location>
        <begin position="175"/>
        <end position="298"/>
    </location>
</feature>
<comment type="cofactor">
    <cofactor evidence="1">
        <name>Mg(2+)</name>
        <dbReference type="ChEBI" id="CHEBI:18420"/>
    </cofactor>
</comment>
<dbReference type="UniPathway" id="UPA00344"/>
<dbReference type="Pfam" id="PF00994">
    <property type="entry name" value="MoCF_biosynth"/>
    <property type="match status" value="1"/>
</dbReference>
<keyword evidence="1" id="KW-0808">Transferase</keyword>
<dbReference type="InterPro" id="IPR001453">
    <property type="entry name" value="MoaB/Mog_dom"/>
</dbReference>
<dbReference type="InterPro" id="IPR036425">
    <property type="entry name" value="MoaB/Mog-like_dom_sf"/>
</dbReference>
<keyword evidence="1" id="KW-0479">Metal-binding</keyword>
<evidence type="ECO:0000259" key="2">
    <source>
        <dbReference type="SMART" id="SM00852"/>
    </source>
</evidence>
<dbReference type="RefSeq" id="WP_132524590.1">
    <property type="nucleotide sequence ID" value="NZ_SMFV01000001.1"/>
</dbReference>
<dbReference type="EMBL" id="SMFV01000001">
    <property type="protein sequence ID" value="TCK06235.1"/>
    <property type="molecule type" value="Genomic_DNA"/>
</dbReference>
<dbReference type="GO" id="GO:0005829">
    <property type="term" value="C:cytosol"/>
    <property type="evidence" value="ECO:0007669"/>
    <property type="project" value="TreeGrafter"/>
</dbReference>
<dbReference type="SMART" id="SM00852">
    <property type="entry name" value="MoCF_biosynth"/>
    <property type="match status" value="1"/>
</dbReference>
<protein>
    <recommendedName>
        <fullName evidence="1">Molybdopterin molybdenumtransferase</fullName>
        <ecNumber evidence="1">2.10.1.1</ecNumber>
    </recommendedName>
</protein>
<comment type="similarity">
    <text evidence="1">Belongs to the MoeA family.</text>
</comment>
<keyword evidence="1" id="KW-0500">Molybdenum</keyword>